<feature type="transmembrane region" description="Helical" evidence="18">
    <location>
        <begin position="168"/>
        <end position="189"/>
    </location>
</feature>
<dbReference type="PANTHER" id="PTHR46552">
    <property type="entry name" value="NADH-UBIQUINONE OXIDOREDUCTASE CHAIN 2"/>
    <property type="match status" value="1"/>
</dbReference>
<evidence type="ECO:0000259" key="19">
    <source>
        <dbReference type="Pfam" id="PF00361"/>
    </source>
</evidence>
<feature type="transmembrane region" description="Helical" evidence="18">
    <location>
        <begin position="59"/>
        <end position="85"/>
    </location>
</feature>
<feature type="transmembrane region" description="Helical" evidence="18">
    <location>
        <begin position="284"/>
        <end position="304"/>
    </location>
</feature>
<protein>
    <recommendedName>
        <fullName evidence="4">NADH-ubiquinone oxidoreductase chain 2</fullName>
        <ecNumber evidence="3">7.1.1.2</ecNumber>
    </recommendedName>
    <alternativeName>
        <fullName evidence="16">NADH dehydrogenase subunit 2</fullName>
    </alternativeName>
</protein>
<evidence type="ECO:0000256" key="7">
    <source>
        <dbReference type="ARBA" id="ARBA00022692"/>
    </source>
</evidence>
<dbReference type="EMBL" id="KY765589">
    <property type="protein sequence ID" value="ASL05744.1"/>
    <property type="molecule type" value="Genomic_DNA"/>
</dbReference>
<evidence type="ECO:0000256" key="13">
    <source>
        <dbReference type="ARBA" id="ARBA00023075"/>
    </source>
</evidence>
<evidence type="ECO:0000256" key="15">
    <source>
        <dbReference type="ARBA" id="ARBA00023136"/>
    </source>
</evidence>
<dbReference type="AlphaFoldDB" id="A0A343ERN8"/>
<keyword evidence="6" id="KW-0679">Respiratory chain</keyword>
<reference evidence="20" key="1">
    <citation type="journal article" date="2017" name="Mitochondrial DNA Part B Resour">
        <title>The complete mitochondrial genome of the gray garden slug Deroceras reticulatum (Gastropoda: Pulmonata: Stylommatophora).</title>
        <authorList>
            <person name="Ahn S.-J."/>
            <person name="Martin R."/>
            <person name="Rao S."/>
            <person name="Choi M.-Y."/>
        </authorList>
    </citation>
    <scope>NUCLEOTIDE SEQUENCE</scope>
</reference>
<evidence type="ECO:0000256" key="9">
    <source>
        <dbReference type="ARBA" id="ARBA00022967"/>
    </source>
</evidence>
<dbReference type="EC" id="7.1.1.2" evidence="3"/>
<feature type="transmembrane region" description="Helical" evidence="18">
    <location>
        <begin position="105"/>
        <end position="126"/>
    </location>
</feature>
<evidence type="ECO:0000256" key="17">
    <source>
        <dbReference type="ARBA" id="ARBA00049551"/>
    </source>
</evidence>
<comment type="subcellular location">
    <subcellularLocation>
        <location evidence="1">Mitochondrion inner membrane</location>
        <topology evidence="1">Multi-pass membrane protein</topology>
    </subcellularLocation>
</comment>
<feature type="transmembrane region" description="Helical" evidence="18">
    <location>
        <begin position="29"/>
        <end position="47"/>
    </location>
</feature>
<dbReference type="GO" id="GO:0008137">
    <property type="term" value="F:NADH dehydrogenase (ubiquinone) activity"/>
    <property type="evidence" value="ECO:0007669"/>
    <property type="project" value="UniProtKB-EC"/>
</dbReference>
<evidence type="ECO:0000256" key="4">
    <source>
        <dbReference type="ARBA" id="ARBA00021008"/>
    </source>
</evidence>
<dbReference type="Pfam" id="PF00361">
    <property type="entry name" value="Proton_antipo_M"/>
    <property type="match status" value="1"/>
</dbReference>
<keyword evidence="5" id="KW-0813">Transport</keyword>
<dbReference type="GO" id="GO:0005743">
    <property type="term" value="C:mitochondrial inner membrane"/>
    <property type="evidence" value="ECO:0007669"/>
    <property type="project" value="UniProtKB-SubCell"/>
</dbReference>
<evidence type="ECO:0000256" key="14">
    <source>
        <dbReference type="ARBA" id="ARBA00023128"/>
    </source>
</evidence>
<keyword evidence="7 18" id="KW-0812">Transmembrane</keyword>
<evidence type="ECO:0000256" key="5">
    <source>
        <dbReference type="ARBA" id="ARBA00022448"/>
    </source>
</evidence>
<comment type="similarity">
    <text evidence="2">Belongs to the complex I subunit 2 family.</text>
</comment>
<evidence type="ECO:0000256" key="10">
    <source>
        <dbReference type="ARBA" id="ARBA00022982"/>
    </source>
</evidence>
<keyword evidence="12" id="KW-0520">NAD</keyword>
<comment type="catalytic activity">
    <reaction evidence="17">
        <text>a ubiquinone + NADH + 5 H(+)(in) = a ubiquinol + NAD(+) + 4 H(+)(out)</text>
        <dbReference type="Rhea" id="RHEA:29091"/>
        <dbReference type="Rhea" id="RHEA-COMP:9565"/>
        <dbReference type="Rhea" id="RHEA-COMP:9566"/>
        <dbReference type="ChEBI" id="CHEBI:15378"/>
        <dbReference type="ChEBI" id="CHEBI:16389"/>
        <dbReference type="ChEBI" id="CHEBI:17976"/>
        <dbReference type="ChEBI" id="CHEBI:57540"/>
        <dbReference type="ChEBI" id="CHEBI:57945"/>
        <dbReference type="EC" id="7.1.1.2"/>
    </reaction>
</comment>
<accession>A0A343ERN8</accession>
<evidence type="ECO:0000256" key="8">
    <source>
        <dbReference type="ARBA" id="ARBA00022792"/>
    </source>
</evidence>
<name>A0A343ERN8_DERRE</name>
<dbReference type="GeneID" id="33868723"/>
<feature type="transmembrane region" description="Helical" evidence="18">
    <location>
        <begin position="238"/>
        <end position="263"/>
    </location>
</feature>
<sequence>MSFLIMWFSGFMFLSPIISISATNWLFFWVGMEMGVLSLLPIIYNHGTLLVSESSMKYFLVQSVASILMFFGGVMIFMLLTFGWLSESFMFISLLLKMGLFPLHFWVIPVLSGLWYPQIGLILIPLKVPPLALINYISFNDMIMIIFYLAAVFSMWGGGLLGNNLSNIRGMISASSIAHTGWLIISIYVGKMWCYYLVYSFVLILTLSFIWINNYLMSGLLVLSLSGLPPFIMFSMKYLVVWGLVMDGFSVLSLLVVVLSAVVSLNFYLKSSYSFMLNKKKGGLNVGVMFMTMNLIGGLILLMYI</sequence>
<evidence type="ECO:0000256" key="18">
    <source>
        <dbReference type="SAM" id="Phobius"/>
    </source>
</evidence>
<organism evidence="20">
    <name type="scientific">Deroceras reticulatum</name>
    <name type="common">Gray garden slug</name>
    <dbReference type="NCBI Taxonomy" id="145610"/>
    <lineage>
        <taxon>Eukaryota</taxon>
        <taxon>Metazoa</taxon>
        <taxon>Spiralia</taxon>
        <taxon>Lophotrochozoa</taxon>
        <taxon>Mollusca</taxon>
        <taxon>Gastropoda</taxon>
        <taxon>Heterobranchia</taxon>
        <taxon>Euthyneura</taxon>
        <taxon>Panpulmonata</taxon>
        <taxon>Eupulmonata</taxon>
        <taxon>Stylommatophora</taxon>
        <taxon>Helicina</taxon>
        <taxon>Limacoidea</taxon>
        <taxon>Agriolimacidae</taxon>
        <taxon>Deroceras</taxon>
    </lineage>
</organism>
<dbReference type="GO" id="GO:0006120">
    <property type="term" value="P:mitochondrial electron transport, NADH to ubiquinone"/>
    <property type="evidence" value="ECO:0007669"/>
    <property type="project" value="TreeGrafter"/>
</dbReference>
<evidence type="ECO:0000256" key="16">
    <source>
        <dbReference type="ARBA" id="ARBA00031028"/>
    </source>
</evidence>
<geneLocation type="mitochondrion" evidence="20"/>
<evidence type="ECO:0000313" key="20">
    <source>
        <dbReference type="EMBL" id="ASL05744.1"/>
    </source>
</evidence>
<proteinExistence type="inferred from homology"/>
<dbReference type="PANTHER" id="PTHR46552:SF1">
    <property type="entry name" value="NADH-UBIQUINONE OXIDOREDUCTASE CHAIN 2"/>
    <property type="match status" value="1"/>
</dbReference>
<dbReference type="InterPro" id="IPR001750">
    <property type="entry name" value="ND/Mrp_TM"/>
</dbReference>
<feature type="transmembrane region" description="Helical" evidence="18">
    <location>
        <begin position="133"/>
        <end position="156"/>
    </location>
</feature>
<keyword evidence="15 18" id="KW-0472">Membrane</keyword>
<keyword evidence="14 20" id="KW-0496">Mitochondrion</keyword>
<gene>
    <name evidence="20" type="primary">ND2</name>
</gene>
<evidence type="ECO:0000256" key="1">
    <source>
        <dbReference type="ARBA" id="ARBA00004448"/>
    </source>
</evidence>
<evidence type="ECO:0000256" key="3">
    <source>
        <dbReference type="ARBA" id="ARBA00012944"/>
    </source>
</evidence>
<keyword evidence="13" id="KW-0830">Ubiquinone</keyword>
<evidence type="ECO:0000256" key="12">
    <source>
        <dbReference type="ARBA" id="ARBA00023027"/>
    </source>
</evidence>
<evidence type="ECO:0000256" key="6">
    <source>
        <dbReference type="ARBA" id="ARBA00022660"/>
    </source>
</evidence>
<keyword evidence="9" id="KW-1278">Translocase</keyword>
<dbReference type="RefSeq" id="YP_009408809.1">
    <property type="nucleotide sequence ID" value="NC_035495.1"/>
</dbReference>
<dbReference type="InterPro" id="IPR050175">
    <property type="entry name" value="Complex_I_Subunit_2"/>
</dbReference>
<feature type="domain" description="NADH:quinone oxidoreductase/Mrp antiporter transmembrane" evidence="19">
    <location>
        <begin position="22"/>
        <end position="206"/>
    </location>
</feature>
<keyword evidence="8" id="KW-0999">Mitochondrion inner membrane</keyword>
<feature type="transmembrane region" description="Helical" evidence="18">
    <location>
        <begin position="196"/>
        <end position="218"/>
    </location>
</feature>
<dbReference type="CTD" id="4536"/>
<keyword evidence="10" id="KW-0249">Electron transport</keyword>
<evidence type="ECO:0000256" key="2">
    <source>
        <dbReference type="ARBA" id="ARBA00007012"/>
    </source>
</evidence>
<keyword evidence="11 18" id="KW-1133">Transmembrane helix</keyword>
<evidence type="ECO:0000256" key="11">
    <source>
        <dbReference type="ARBA" id="ARBA00022989"/>
    </source>
</evidence>